<evidence type="ECO:0000313" key="2">
    <source>
        <dbReference type="WBParaSite" id="RSKR_0001077800.1"/>
    </source>
</evidence>
<proteinExistence type="predicted"/>
<evidence type="ECO:0000313" key="1">
    <source>
        <dbReference type="Proteomes" id="UP000095286"/>
    </source>
</evidence>
<dbReference type="Proteomes" id="UP000095286">
    <property type="component" value="Unplaced"/>
</dbReference>
<sequence>MSVISDRIPGRKMTAQSGRNYGRFVNNGSNSESEAYLGHHFSSSKSEEAGVKVIQFYFSSFPSYNFHLDKQVREGGRHFKSSSSAIAPGFKMYDIEGISGQQHQLSEANAHAIIEAASRRRHAGHSEIMKEEFDMERRIKRKKYRLLSCAEEAFAHIQSISSLTANENAFIQESQEASKAARTVFNIIVRPLTKYLKLSRQQTNHPATEVMRHIENCLTLKLSAKTFLQRFFSDKFPVKMEDDESKWSIVSNESSSSTITPNKNFLLRCHSDDPENAIQLYCTISHIPFINLLEQSGTLKTDNFYKTV</sequence>
<name>A0AC35UEW9_9BILA</name>
<reference evidence="2" key="1">
    <citation type="submission" date="2016-11" db="UniProtKB">
        <authorList>
            <consortium name="WormBaseParasite"/>
        </authorList>
    </citation>
    <scope>IDENTIFICATION</scope>
    <source>
        <strain evidence="2">KR3021</strain>
    </source>
</reference>
<protein>
    <submittedName>
        <fullName evidence="2">RGS domain-containing protein</fullName>
    </submittedName>
</protein>
<dbReference type="WBParaSite" id="RSKR_0001077800.1">
    <property type="protein sequence ID" value="RSKR_0001077800.1"/>
    <property type="gene ID" value="RSKR_0001077800"/>
</dbReference>
<organism evidence="1 2">
    <name type="scientific">Rhabditophanes sp. KR3021</name>
    <dbReference type="NCBI Taxonomy" id="114890"/>
    <lineage>
        <taxon>Eukaryota</taxon>
        <taxon>Metazoa</taxon>
        <taxon>Ecdysozoa</taxon>
        <taxon>Nematoda</taxon>
        <taxon>Chromadorea</taxon>
        <taxon>Rhabditida</taxon>
        <taxon>Tylenchina</taxon>
        <taxon>Panagrolaimomorpha</taxon>
        <taxon>Strongyloidoidea</taxon>
        <taxon>Alloionematidae</taxon>
        <taxon>Rhabditophanes</taxon>
    </lineage>
</organism>
<accession>A0AC35UEW9</accession>